<protein>
    <submittedName>
        <fullName evidence="1">Leucine-rich repeat-containing protein</fullName>
    </submittedName>
</protein>
<sequence length="359" mass="41398">MDLTQTLEDIEDAAEDLRYGEMDTWTEYEDEYEYDDFEVMEKEEKDIEIESEVIDETDILTGYITEFEARKTRELAAKAEEKRKHLRHLIGVKKKTDDDASEETPITPEDEVTVSDRVSTESSVHPCLREIDISDSQLKIVNPYTVYQVPDDPGLSPAFLLLRERPPIYSANGVQKFYDIVKRSGLRPIGSLRNMLVSDQVNLRHYGLESSVIRAICEALADNTYVRTVDLKELHLGNNPLRAQGALALVRAITPHLSPGSTLYLLDLENVWANKDVLQELEEIEKHKPWVVVKLGGILSNYPLVGPNVRRILLKRANYEAMQPKRKRQRRNFGHFVMSLKDKRIPRGTFNRILFRLFL</sequence>
<keyword evidence="2" id="KW-1185">Reference proteome</keyword>
<dbReference type="STRING" id="67767.A0A0J7KHL4"/>
<dbReference type="Proteomes" id="UP000036403">
    <property type="component" value="Unassembled WGS sequence"/>
</dbReference>
<evidence type="ECO:0000313" key="2">
    <source>
        <dbReference type="Proteomes" id="UP000036403"/>
    </source>
</evidence>
<dbReference type="InterPro" id="IPR032675">
    <property type="entry name" value="LRR_dom_sf"/>
</dbReference>
<dbReference type="PaxDb" id="67767-A0A0J7KHL4"/>
<proteinExistence type="predicted"/>
<dbReference type="SUPFAM" id="SSF52047">
    <property type="entry name" value="RNI-like"/>
    <property type="match status" value="1"/>
</dbReference>
<organism evidence="1 2">
    <name type="scientific">Lasius niger</name>
    <name type="common">Black garden ant</name>
    <dbReference type="NCBI Taxonomy" id="67767"/>
    <lineage>
        <taxon>Eukaryota</taxon>
        <taxon>Metazoa</taxon>
        <taxon>Ecdysozoa</taxon>
        <taxon>Arthropoda</taxon>
        <taxon>Hexapoda</taxon>
        <taxon>Insecta</taxon>
        <taxon>Pterygota</taxon>
        <taxon>Neoptera</taxon>
        <taxon>Endopterygota</taxon>
        <taxon>Hymenoptera</taxon>
        <taxon>Apocrita</taxon>
        <taxon>Aculeata</taxon>
        <taxon>Formicoidea</taxon>
        <taxon>Formicidae</taxon>
        <taxon>Formicinae</taxon>
        <taxon>Lasius</taxon>
        <taxon>Lasius</taxon>
    </lineage>
</organism>
<dbReference type="EMBL" id="LBMM01007491">
    <property type="protein sequence ID" value="KMQ89701.1"/>
    <property type="molecule type" value="Genomic_DNA"/>
</dbReference>
<evidence type="ECO:0000313" key="1">
    <source>
        <dbReference type="EMBL" id="KMQ89701.1"/>
    </source>
</evidence>
<dbReference type="OrthoDB" id="8436363at2759"/>
<name>A0A0J7KHL4_LASNI</name>
<dbReference type="Gene3D" id="3.80.10.10">
    <property type="entry name" value="Ribonuclease Inhibitor"/>
    <property type="match status" value="1"/>
</dbReference>
<gene>
    <name evidence="1" type="ORF">RF55_10644</name>
</gene>
<dbReference type="AlphaFoldDB" id="A0A0J7KHL4"/>
<accession>A0A0J7KHL4</accession>
<comment type="caution">
    <text evidence="1">The sequence shown here is derived from an EMBL/GenBank/DDBJ whole genome shotgun (WGS) entry which is preliminary data.</text>
</comment>
<reference evidence="1 2" key="1">
    <citation type="submission" date="2015-04" db="EMBL/GenBank/DDBJ databases">
        <title>Lasius niger genome sequencing.</title>
        <authorList>
            <person name="Konorov E.A."/>
            <person name="Nikitin M.A."/>
            <person name="Kirill M.V."/>
            <person name="Chang P."/>
        </authorList>
    </citation>
    <scope>NUCLEOTIDE SEQUENCE [LARGE SCALE GENOMIC DNA]</scope>
    <source>
        <tissue evidence="1">Whole</tissue>
    </source>
</reference>